<sequence length="263" mass="29854">MRKMRSCTSAASARFWVVALALMAAASSSLATADGDGTERMRTRSGSKGKEQIPARVQGDEGERFLSVLSFRPLPCLPILPEEITNMGKKDYKNKDNKRLSSIQENSTIVVKEKLFDVHNYKWRKLLDDSSNLNTGNVSYITYWSFVPVAVKEKLSFLGFKNEPFDVIFHVLTCNLLPLQVIMVGKLCKSVSDEFYIEQKSRIQRNNARTSYIVLQLGHFTNLWQLQEEKNKITTLFHWPLPSGKAKTQPLPQFFPSDPQAST</sequence>
<dbReference type="PANTHER" id="PTHR36336">
    <property type="entry name" value="OS09G0560400 PROTEIN"/>
    <property type="match status" value="1"/>
</dbReference>
<name>A0A8J5M1S0_ZINOF</name>
<dbReference type="PANTHER" id="PTHR36336:SF1">
    <property type="entry name" value="OS09G0560400 PROTEIN"/>
    <property type="match status" value="1"/>
</dbReference>
<gene>
    <name evidence="3" type="ORF">ZIOFF_005678</name>
</gene>
<feature type="region of interest" description="Disordered" evidence="1">
    <location>
        <begin position="33"/>
        <end position="54"/>
    </location>
</feature>
<dbReference type="AlphaFoldDB" id="A0A8J5M1S0"/>
<feature type="chain" id="PRO_5035153887" evidence="2">
    <location>
        <begin position="32"/>
        <end position="263"/>
    </location>
</feature>
<dbReference type="Proteomes" id="UP000734854">
    <property type="component" value="Unassembled WGS sequence"/>
</dbReference>
<evidence type="ECO:0000256" key="1">
    <source>
        <dbReference type="SAM" id="MobiDB-lite"/>
    </source>
</evidence>
<accession>A0A8J5M1S0</accession>
<evidence type="ECO:0000313" key="3">
    <source>
        <dbReference type="EMBL" id="KAG6531851.1"/>
    </source>
</evidence>
<dbReference type="EMBL" id="JACMSC010000002">
    <property type="protein sequence ID" value="KAG6531851.1"/>
    <property type="molecule type" value="Genomic_DNA"/>
</dbReference>
<organism evidence="3 4">
    <name type="scientific">Zingiber officinale</name>
    <name type="common">Ginger</name>
    <name type="synonym">Amomum zingiber</name>
    <dbReference type="NCBI Taxonomy" id="94328"/>
    <lineage>
        <taxon>Eukaryota</taxon>
        <taxon>Viridiplantae</taxon>
        <taxon>Streptophyta</taxon>
        <taxon>Embryophyta</taxon>
        <taxon>Tracheophyta</taxon>
        <taxon>Spermatophyta</taxon>
        <taxon>Magnoliopsida</taxon>
        <taxon>Liliopsida</taxon>
        <taxon>Zingiberales</taxon>
        <taxon>Zingiberaceae</taxon>
        <taxon>Zingiber</taxon>
    </lineage>
</organism>
<reference evidence="3 4" key="1">
    <citation type="submission" date="2020-08" db="EMBL/GenBank/DDBJ databases">
        <title>Plant Genome Project.</title>
        <authorList>
            <person name="Zhang R.-G."/>
        </authorList>
    </citation>
    <scope>NUCLEOTIDE SEQUENCE [LARGE SCALE GENOMIC DNA]</scope>
    <source>
        <tissue evidence="3">Rhizome</tissue>
    </source>
</reference>
<feature type="compositionally biased region" description="Basic and acidic residues" evidence="1">
    <location>
        <begin position="37"/>
        <end position="54"/>
    </location>
</feature>
<evidence type="ECO:0000313" key="4">
    <source>
        <dbReference type="Proteomes" id="UP000734854"/>
    </source>
</evidence>
<evidence type="ECO:0000256" key="2">
    <source>
        <dbReference type="SAM" id="SignalP"/>
    </source>
</evidence>
<keyword evidence="2" id="KW-0732">Signal</keyword>
<comment type="caution">
    <text evidence="3">The sequence shown here is derived from an EMBL/GenBank/DDBJ whole genome shotgun (WGS) entry which is preliminary data.</text>
</comment>
<feature type="signal peptide" evidence="2">
    <location>
        <begin position="1"/>
        <end position="31"/>
    </location>
</feature>
<protein>
    <submittedName>
        <fullName evidence="3">Uncharacterized protein</fullName>
    </submittedName>
</protein>
<keyword evidence="4" id="KW-1185">Reference proteome</keyword>
<proteinExistence type="predicted"/>